<keyword evidence="1" id="KW-1133">Transmembrane helix</keyword>
<organism evidence="2 3">
    <name type="scientific">Pseudoalteromonas aurantia 208</name>
    <dbReference type="NCBI Taxonomy" id="1314867"/>
    <lineage>
        <taxon>Bacteria</taxon>
        <taxon>Pseudomonadati</taxon>
        <taxon>Pseudomonadota</taxon>
        <taxon>Gammaproteobacteria</taxon>
        <taxon>Alteromonadales</taxon>
        <taxon>Pseudoalteromonadaceae</taxon>
        <taxon>Pseudoalteromonas</taxon>
    </lineage>
</organism>
<accession>A0ABR9EC21</accession>
<keyword evidence="1" id="KW-0472">Membrane</keyword>
<feature type="transmembrane region" description="Helical" evidence="1">
    <location>
        <begin position="12"/>
        <end position="36"/>
    </location>
</feature>
<dbReference type="EMBL" id="AQGV01000012">
    <property type="protein sequence ID" value="MBE0367790.1"/>
    <property type="molecule type" value="Genomic_DNA"/>
</dbReference>
<sequence length="132" mass="14438">MEIQQQTRFNILVSQCVFAYALLVVGLAILMPILLAMNVGEFIENLIGGGIGFFLVKHIREGDQKMLALAILYFAVQLVNINYGDLSLGLSFGVMISVAFNVDEVSVGINVLSVILTGMTAVAWLKNKPKKY</sequence>
<protein>
    <submittedName>
        <fullName evidence="2">Uncharacterized protein</fullName>
    </submittedName>
</protein>
<evidence type="ECO:0000256" key="1">
    <source>
        <dbReference type="SAM" id="Phobius"/>
    </source>
</evidence>
<keyword evidence="3" id="KW-1185">Reference proteome</keyword>
<reference evidence="2 3" key="1">
    <citation type="submission" date="2015-03" db="EMBL/GenBank/DDBJ databases">
        <title>Genome sequence of Pseudoalteromonas aurantia.</title>
        <authorList>
            <person name="Xie B.-B."/>
            <person name="Rong J.-C."/>
            <person name="Qin Q.-L."/>
            <person name="Zhang Y.-Z."/>
        </authorList>
    </citation>
    <scope>NUCLEOTIDE SEQUENCE [LARGE SCALE GENOMIC DNA]</scope>
    <source>
        <strain evidence="2 3">208</strain>
    </source>
</reference>
<proteinExistence type="predicted"/>
<evidence type="ECO:0000313" key="2">
    <source>
        <dbReference type="EMBL" id="MBE0367790.1"/>
    </source>
</evidence>
<gene>
    <name evidence="2" type="ORF">PAUR_a1232</name>
</gene>
<feature type="transmembrane region" description="Helical" evidence="1">
    <location>
        <begin position="105"/>
        <end position="125"/>
    </location>
</feature>
<comment type="caution">
    <text evidence="2">The sequence shown here is derived from an EMBL/GenBank/DDBJ whole genome shotgun (WGS) entry which is preliminary data.</text>
</comment>
<dbReference type="Proteomes" id="UP000615755">
    <property type="component" value="Unassembled WGS sequence"/>
</dbReference>
<keyword evidence="1" id="KW-0812">Transmembrane</keyword>
<dbReference type="RefSeq" id="WP_192507167.1">
    <property type="nucleotide sequence ID" value="NZ_AQGV01000012.1"/>
</dbReference>
<feature type="transmembrane region" description="Helical" evidence="1">
    <location>
        <begin position="66"/>
        <end position="85"/>
    </location>
</feature>
<evidence type="ECO:0000313" key="3">
    <source>
        <dbReference type="Proteomes" id="UP000615755"/>
    </source>
</evidence>
<feature type="transmembrane region" description="Helical" evidence="1">
    <location>
        <begin position="42"/>
        <end position="59"/>
    </location>
</feature>
<name>A0ABR9EC21_9GAMM</name>